<feature type="transmembrane region" description="Helical" evidence="10">
    <location>
        <begin position="416"/>
        <end position="433"/>
    </location>
</feature>
<feature type="transmembrane region" description="Helical" evidence="10">
    <location>
        <begin position="130"/>
        <end position="159"/>
    </location>
</feature>
<evidence type="ECO:0000313" key="13">
    <source>
        <dbReference type="Proteomes" id="UP000095228"/>
    </source>
</evidence>
<keyword evidence="5 10" id="KW-0573">Peptidoglycan synthesis</keyword>
<feature type="transmembrane region" description="Helical" evidence="10">
    <location>
        <begin position="171"/>
        <end position="189"/>
    </location>
</feature>
<dbReference type="HAMAP" id="MF_02078">
    <property type="entry name" value="MurJ_MviN"/>
    <property type="match status" value="1"/>
</dbReference>
<dbReference type="GO" id="GO:0015648">
    <property type="term" value="F:lipid-linked peptidoglycan transporter activity"/>
    <property type="evidence" value="ECO:0007669"/>
    <property type="project" value="UniProtKB-UniRule"/>
</dbReference>
<dbReference type="EMBL" id="CP016094">
    <property type="protein sequence ID" value="AOS45163.1"/>
    <property type="molecule type" value="Genomic_DNA"/>
</dbReference>
<evidence type="ECO:0000256" key="5">
    <source>
        <dbReference type="ARBA" id="ARBA00022984"/>
    </source>
</evidence>
<dbReference type="PANTHER" id="PTHR47019:SF1">
    <property type="entry name" value="LIPID II FLIPPASE MURJ"/>
    <property type="match status" value="1"/>
</dbReference>
<dbReference type="STRING" id="1838286.Verru16b_02239"/>
<feature type="transmembrane region" description="Helical" evidence="10">
    <location>
        <begin position="240"/>
        <end position="262"/>
    </location>
</feature>
<dbReference type="Pfam" id="PF03023">
    <property type="entry name" value="MurJ"/>
    <property type="match status" value="1"/>
</dbReference>
<dbReference type="PANTHER" id="PTHR47019">
    <property type="entry name" value="LIPID II FLIPPASE MURJ"/>
    <property type="match status" value="1"/>
</dbReference>
<dbReference type="PRINTS" id="PR01806">
    <property type="entry name" value="VIRFACTRMVIN"/>
</dbReference>
<evidence type="ECO:0000256" key="3">
    <source>
        <dbReference type="ARBA" id="ARBA00022692"/>
    </source>
</evidence>
<sequence length="529" mass="56153">MSKSLKNISVVAFATVVSRVLGLVREIFIAAAFGTSALNSAFVSAFTLPNLFRRLLGEGALTAAFVPTLTQELEHRQRAAAFALVSKVTSWLLVVTVAVVALAMLASTQAGGLLRVLGDLGPAAATARRFLLAADLAVILFPYMIFVCLAAAFSAACQVLGRFSEPALSPVWLNLAILAALGLGGVWAWGDTARMHLLCAGVLVGGFFQMAVPAGVLWREGWRPVFDLRVDDRVREITRLMGPTVIGSAIYLINIAVSRLIGLSLNDQANSVLNLATRVMELPIGVFTIAIATVVFPLIARHAARADWVSLGVDYHKGLRLVLLVNIPAALGLALLSEPVTRLLFQRGEFTAGDTALMTPVLAVYACGLPFLSFTTVALRGFYALKDTVTPVRAAGLSFVVNLGLSLLLIRWFSTVGLALAGNLAVLVQAWYLQRRLALRLPGLGFGPLLPNLGKIVVASVLMGALVWGGQLAVAGAGFAPRVHDLVVIAGLIPVAAAAYGGLLWLMRIEGREELARIIDKLRGKAARE</sequence>
<evidence type="ECO:0000256" key="7">
    <source>
        <dbReference type="ARBA" id="ARBA00023136"/>
    </source>
</evidence>
<evidence type="ECO:0000256" key="1">
    <source>
        <dbReference type="ARBA" id="ARBA00004651"/>
    </source>
</evidence>
<gene>
    <name evidence="10 12" type="primary">murJ</name>
    <name evidence="12" type="ORF">Verru16b_02239</name>
</gene>
<feature type="transmembrane region" description="Helical" evidence="10">
    <location>
        <begin position="282"/>
        <end position="300"/>
    </location>
</feature>
<evidence type="ECO:0000256" key="4">
    <source>
        <dbReference type="ARBA" id="ARBA00022960"/>
    </source>
</evidence>
<evidence type="ECO:0000313" key="12">
    <source>
        <dbReference type="EMBL" id="AOS45163.1"/>
    </source>
</evidence>
<comment type="pathway">
    <text evidence="10">Cell wall biogenesis; peptidoglycan biosynthesis.</text>
</comment>
<evidence type="ECO:0000256" key="6">
    <source>
        <dbReference type="ARBA" id="ARBA00022989"/>
    </source>
</evidence>
<keyword evidence="4 10" id="KW-0133">Cell shape</keyword>
<feature type="transmembrane region" description="Helical" evidence="10">
    <location>
        <begin position="486"/>
        <end position="507"/>
    </location>
</feature>
<reference evidence="12 13" key="1">
    <citation type="submission" date="2016-06" db="EMBL/GenBank/DDBJ databases">
        <title>Three novel species with peptidoglycan cell walls form the new genus Lacunisphaera gen. nov. in the family Opitutaceae of the verrucomicrobial subdivision 4.</title>
        <authorList>
            <person name="Rast P."/>
            <person name="Gloeckner I."/>
            <person name="Jogler M."/>
            <person name="Boedeker C."/>
            <person name="Jeske O."/>
            <person name="Wiegand S."/>
            <person name="Reinhardt R."/>
            <person name="Schumann P."/>
            <person name="Rohde M."/>
            <person name="Spring S."/>
            <person name="Gloeckner F.O."/>
            <person name="Jogler C."/>
        </authorList>
    </citation>
    <scope>NUCLEOTIDE SEQUENCE [LARGE SCALE GENOMIC DNA]</scope>
    <source>
        <strain evidence="12 13">IG16b</strain>
    </source>
</reference>
<dbReference type="Proteomes" id="UP000095228">
    <property type="component" value="Chromosome"/>
</dbReference>
<feature type="transmembrane region" description="Helical" evidence="10">
    <location>
        <begin position="195"/>
        <end position="219"/>
    </location>
</feature>
<dbReference type="KEGG" id="obg:Verru16b_02239"/>
<feature type="transmembrane region" description="Helical" evidence="10">
    <location>
        <begin position="88"/>
        <end position="110"/>
    </location>
</feature>
<evidence type="ECO:0000256" key="11">
    <source>
        <dbReference type="PIRNR" id="PIRNR002869"/>
    </source>
</evidence>
<dbReference type="NCBIfam" id="TIGR01695">
    <property type="entry name" value="murJ_mviN"/>
    <property type="match status" value="1"/>
</dbReference>
<dbReference type="GO" id="GO:0009252">
    <property type="term" value="P:peptidoglycan biosynthetic process"/>
    <property type="evidence" value="ECO:0007669"/>
    <property type="project" value="UniProtKB-UniRule"/>
</dbReference>
<dbReference type="PATRIC" id="fig|1838286.3.peg.2251"/>
<name>A0A1D8AWA7_9BACT</name>
<evidence type="ECO:0000256" key="8">
    <source>
        <dbReference type="ARBA" id="ARBA00060041"/>
    </source>
</evidence>
<dbReference type="InterPro" id="IPR051050">
    <property type="entry name" value="Lipid_II_flippase_MurJ/MviN"/>
</dbReference>
<comment type="subcellular location">
    <subcellularLocation>
        <location evidence="1 10">Cell membrane</location>
        <topology evidence="1 10">Multi-pass membrane protein</topology>
    </subcellularLocation>
</comment>
<organism evidence="12 13">
    <name type="scientific">Lacunisphaera limnophila</name>
    <dbReference type="NCBI Taxonomy" id="1838286"/>
    <lineage>
        <taxon>Bacteria</taxon>
        <taxon>Pseudomonadati</taxon>
        <taxon>Verrucomicrobiota</taxon>
        <taxon>Opitutia</taxon>
        <taxon>Opitutales</taxon>
        <taxon>Opitutaceae</taxon>
        <taxon>Lacunisphaera</taxon>
    </lineage>
</organism>
<comment type="function">
    <text evidence="8 10 11">Involved in peptidoglycan biosynthesis. Transports lipid-linked peptidoglycan precursors from the inner to the outer leaflet of the cytoplasmic membrane.</text>
</comment>
<dbReference type="GO" id="GO:0034204">
    <property type="term" value="P:lipid translocation"/>
    <property type="evidence" value="ECO:0007669"/>
    <property type="project" value="TreeGrafter"/>
</dbReference>
<keyword evidence="7 10" id="KW-0472">Membrane</keyword>
<dbReference type="InterPro" id="IPR004268">
    <property type="entry name" value="MurJ"/>
</dbReference>
<keyword evidence="3 10" id="KW-0812">Transmembrane</keyword>
<keyword evidence="10 11" id="KW-0961">Cell wall biogenesis/degradation</keyword>
<dbReference type="GO" id="GO:0005886">
    <property type="term" value="C:plasma membrane"/>
    <property type="evidence" value="ECO:0007669"/>
    <property type="project" value="UniProtKB-SubCell"/>
</dbReference>
<evidence type="ECO:0000256" key="2">
    <source>
        <dbReference type="ARBA" id="ARBA00022475"/>
    </source>
</evidence>
<keyword evidence="2 10" id="KW-1003">Cell membrane</keyword>
<feature type="transmembrane region" description="Helical" evidence="10">
    <location>
        <begin position="453"/>
        <end position="480"/>
    </location>
</feature>
<keyword evidence="6 10" id="KW-1133">Transmembrane helix</keyword>
<protein>
    <recommendedName>
        <fullName evidence="10">Probable lipid II flippase MurJ</fullName>
    </recommendedName>
</protein>
<keyword evidence="13" id="KW-1185">Reference proteome</keyword>
<dbReference type="OrthoDB" id="9804143at2"/>
<dbReference type="CDD" id="cd13123">
    <property type="entry name" value="MATE_MurJ_like"/>
    <property type="match status" value="1"/>
</dbReference>
<dbReference type="PIRSF" id="PIRSF002869">
    <property type="entry name" value="MviN"/>
    <property type="match status" value="1"/>
</dbReference>
<dbReference type="AlphaFoldDB" id="A0A1D8AWA7"/>
<accession>A0A1D8AWA7</accession>
<feature type="transmembrane region" description="Helical" evidence="10">
    <location>
        <begin position="321"/>
        <end position="337"/>
    </location>
</feature>
<dbReference type="UniPathway" id="UPA00219"/>
<dbReference type="GO" id="GO:0071555">
    <property type="term" value="P:cell wall organization"/>
    <property type="evidence" value="ECO:0007669"/>
    <property type="project" value="UniProtKB-UniRule"/>
</dbReference>
<proteinExistence type="inferred from homology"/>
<evidence type="ECO:0000256" key="9">
    <source>
        <dbReference type="ARBA" id="ARBA00061532"/>
    </source>
</evidence>
<feature type="transmembrane region" description="Helical" evidence="10">
    <location>
        <begin position="357"/>
        <end position="379"/>
    </location>
</feature>
<comment type="similarity">
    <text evidence="9 10 11">Belongs to the MurJ/MviN family.</text>
</comment>
<dbReference type="GO" id="GO:0008360">
    <property type="term" value="P:regulation of cell shape"/>
    <property type="evidence" value="ECO:0007669"/>
    <property type="project" value="UniProtKB-UniRule"/>
</dbReference>
<keyword evidence="10 11" id="KW-0813">Transport</keyword>
<evidence type="ECO:0000256" key="10">
    <source>
        <dbReference type="HAMAP-Rule" id="MF_02078"/>
    </source>
</evidence>
<dbReference type="RefSeq" id="WP_069962346.1">
    <property type="nucleotide sequence ID" value="NZ_CP016094.1"/>
</dbReference>
<feature type="transmembrane region" description="Helical" evidence="10">
    <location>
        <begin position="27"/>
        <end position="48"/>
    </location>
</feature>